<dbReference type="Proteomes" id="UP000019487">
    <property type="component" value="Unassembled WGS sequence"/>
</dbReference>
<dbReference type="HOGENOM" id="CLU_2238184_0_0_1"/>
<dbReference type="Gene3D" id="4.10.1050.10">
    <property type="entry name" value="At2g23090-like"/>
    <property type="match status" value="1"/>
</dbReference>
<feature type="compositionally biased region" description="Basic and acidic residues" evidence="1">
    <location>
        <begin position="75"/>
        <end position="84"/>
    </location>
</feature>
<gene>
    <name evidence="3" type="ORF">SBOR_0873</name>
</gene>
<comment type="caution">
    <text evidence="3">The sequence shown here is derived from an EMBL/GenBank/DDBJ whole genome shotgun (WGS) entry which is preliminary data.</text>
</comment>
<sequence>MGGGNGAKAASKRARNQKDAEKGGAKSQLKVNETAKDIQCEVCKTTFLKTTRLPALDGRSAYSGNCAESGRILKEGRNLGETRSRSLRRSIKPRPDQYRLNLDRN</sequence>
<feature type="region of interest" description="Disordered" evidence="1">
    <location>
        <begin position="1"/>
        <end position="31"/>
    </location>
</feature>
<keyword evidence="4" id="KW-1185">Reference proteome</keyword>
<dbReference type="EMBL" id="AYSA01000035">
    <property type="protein sequence ID" value="ESZ98767.1"/>
    <property type="molecule type" value="Genomic_DNA"/>
</dbReference>
<protein>
    <recommendedName>
        <fullName evidence="2">Small EDRK-rich factor-like N-terminal domain-containing protein</fullName>
    </recommendedName>
</protein>
<dbReference type="PANTHER" id="PTHR33788">
    <property type="entry name" value="OS07G0114300 PROTEIN"/>
    <property type="match status" value="1"/>
</dbReference>
<dbReference type="PANTHER" id="PTHR33788:SF1">
    <property type="entry name" value="ZINC-BINDING PROTEIN"/>
    <property type="match status" value="1"/>
</dbReference>
<dbReference type="AlphaFoldDB" id="W9CPM4"/>
<evidence type="ECO:0000256" key="1">
    <source>
        <dbReference type="SAM" id="MobiDB-lite"/>
    </source>
</evidence>
<dbReference type="OrthoDB" id="370932at2759"/>
<evidence type="ECO:0000313" key="4">
    <source>
        <dbReference type="Proteomes" id="UP000019487"/>
    </source>
</evidence>
<feature type="region of interest" description="Disordered" evidence="1">
    <location>
        <begin position="75"/>
        <end position="105"/>
    </location>
</feature>
<proteinExistence type="predicted"/>
<name>W9CPM4_SCLBF</name>
<dbReference type="InterPro" id="IPR039713">
    <property type="entry name" value="At2g23090-like"/>
</dbReference>
<organism evidence="3 4">
    <name type="scientific">Sclerotinia borealis (strain F-4128)</name>
    <dbReference type="NCBI Taxonomy" id="1432307"/>
    <lineage>
        <taxon>Eukaryota</taxon>
        <taxon>Fungi</taxon>
        <taxon>Dikarya</taxon>
        <taxon>Ascomycota</taxon>
        <taxon>Pezizomycotina</taxon>
        <taxon>Leotiomycetes</taxon>
        <taxon>Helotiales</taxon>
        <taxon>Sclerotiniaceae</taxon>
        <taxon>Sclerotinia</taxon>
    </lineage>
</organism>
<accession>W9CPM4</accession>
<evidence type="ECO:0000313" key="3">
    <source>
        <dbReference type="EMBL" id="ESZ98767.1"/>
    </source>
</evidence>
<feature type="compositionally biased region" description="Basic and acidic residues" evidence="1">
    <location>
        <begin position="93"/>
        <end position="105"/>
    </location>
</feature>
<dbReference type="SUPFAM" id="SSF118359">
    <property type="entry name" value="Expressed protein At2g23090/F21P24.15"/>
    <property type="match status" value="1"/>
</dbReference>
<reference evidence="3 4" key="1">
    <citation type="journal article" date="2014" name="Genome Announc.">
        <title>Draft genome sequence of Sclerotinia borealis, a psychrophilic plant pathogenic fungus.</title>
        <authorList>
            <person name="Mardanov A.V."/>
            <person name="Beletsky A.V."/>
            <person name="Kadnikov V.V."/>
            <person name="Ignatov A.N."/>
            <person name="Ravin N.V."/>
        </authorList>
    </citation>
    <scope>NUCLEOTIDE SEQUENCE [LARGE SCALE GENOMIC DNA]</scope>
    <source>
        <strain evidence="4">F-4157</strain>
    </source>
</reference>
<evidence type="ECO:0000259" key="2">
    <source>
        <dbReference type="Pfam" id="PF04419"/>
    </source>
</evidence>
<dbReference type="Pfam" id="PF04419">
    <property type="entry name" value="SERF-like_N"/>
    <property type="match status" value="1"/>
</dbReference>
<dbReference type="InterPro" id="IPR026939">
    <property type="entry name" value="ZNF706/At2g23090_sf"/>
</dbReference>
<feature type="domain" description="Small EDRK-rich factor-like N-terminal" evidence="2">
    <location>
        <begin position="3"/>
        <end position="36"/>
    </location>
</feature>
<dbReference type="InterPro" id="IPR007513">
    <property type="entry name" value="SERF-like_N"/>
</dbReference>